<keyword evidence="2" id="KW-0472">Membrane</keyword>
<feature type="region of interest" description="Disordered" evidence="1">
    <location>
        <begin position="1"/>
        <end position="51"/>
    </location>
</feature>
<dbReference type="Proteomes" id="UP000182658">
    <property type="component" value="Unassembled WGS sequence"/>
</dbReference>
<evidence type="ECO:0008006" key="5">
    <source>
        <dbReference type="Google" id="ProtNLM"/>
    </source>
</evidence>
<organism evidence="3 4">
    <name type="scientific">Coniochaeta ligniaria NRRL 30616</name>
    <dbReference type="NCBI Taxonomy" id="1408157"/>
    <lineage>
        <taxon>Eukaryota</taxon>
        <taxon>Fungi</taxon>
        <taxon>Dikarya</taxon>
        <taxon>Ascomycota</taxon>
        <taxon>Pezizomycotina</taxon>
        <taxon>Sordariomycetes</taxon>
        <taxon>Sordariomycetidae</taxon>
        <taxon>Coniochaetales</taxon>
        <taxon>Coniochaetaceae</taxon>
        <taxon>Coniochaeta</taxon>
    </lineage>
</organism>
<keyword evidence="2" id="KW-1133">Transmembrane helix</keyword>
<dbReference type="AlphaFoldDB" id="A0A1J7JPY0"/>
<dbReference type="EMBL" id="KV875095">
    <property type="protein sequence ID" value="OIW31992.1"/>
    <property type="molecule type" value="Genomic_DNA"/>
</dbReference>
<name>A0A1J7JPY0_9PEZI</name>
<keyword evidence="4" id="KW-1185">Reference proteome</keyword>
<evidence type="ECO:0000313" key="3">
    <source>
        <dbReference type="EMBL" id="OIW31992.1"/>
    </source>
</evidence>
<dbReference type="OrthoDB" id="5358884at2759"/>
<evidence type="ECO:0000313" key="4">
    <source>
        <dbReference type="Proteomes" id="UP000182658"/>
    </source>
</evidence>
<accession>A0A1J7JPY0</accession>
<sequence length="283" mass="29160">MSAQYDEGPELAPQNFPEVAPHQPNDSPHYGYQQPYPTPKPEGYTAGSTYAGTAPTTSPYTAAASPFSQHATTDHDLSTKKSRGVICGCSLLVFILSCIIALLSAAVIGLAAGTGVEANRANDATNKLAALSASVSSAAATKTSTAAAPTGTSFNDIDRGCSNDPDGVSGTGYTSFSLLGKVKFTVYCNRDAPGNSFMSLFAADLDTCVDACSSYSMYTPRFFGNNKNTTCGGVSFIPLWTDKGVAETGGAPGNCYLKPAPQTFAGLTVPQIGTECHAAILTG</sequence>
<reference evidence="3 4" key="1">
    <citation type="submission" date="2016-10" db="EMBL/GenBank/DDBJ databases">
        <title>Draft genome sequence of Coniochaeta ligniaria NRRL30616, a lignocellulolytic fungus for bioabatement of inhibitors in plant biomass hydrolysates.</title>
        <authorList>
            <consortium name="DOE Joint Genome Institute"/>
            <person name="Jimenez D.J."/>
            <person name="Hector R.E."/>
            <person name="Riley R."/>
            <person name="Sun H."/>
            <person name="Grigoriev I.V."/>
            <person name="Van Elsas J.D."/>
            <person name="Nichols N.N."/>
        </authorList>
    </citation>
    <scope>NUCLEOTIDE SEQUENCE [LARGE SCALE GENOMIC DNA]</scope>
    <source>
        <strain evidence="3 4">NRRL 30616</strain>
    </source>
</reference>
<dbReference type="InParanoid" id="A0A1J7JPY0"/>
<evidence type="ECO:0000256" key="1">
    <source>
        <dbReference type="SAM" id="MobiDB-lite"/>
    </source>
</evidence>
<keyword evidence="2" id="KW-0812">Transmembrane</keyword>
<gene>
    <name evidence="3" type="ORF">CONLIGDRAFT_641753</name>
</gene>
<evidence type="ECO:0000256" key="2">
    <source>
        <dbReference type="SAM" id="Phobius"/>
    </source>
</evidence>
<feature type="transmembrane region" description="Helical" evidence="2">
    <location>
        <begin position="85"/>
        <end position="112"/>
    </location>
</feature>
<protein>
    <recommendedName>
        <fullName evidence="5">Apple domain-containing protein</fullName>
    </recommendedName>
</protein>
<proteinExistence type="predicted"/>